<protein>
    <recommendedName>
        <fullName evidence="6">Cullin family profile domain-containing protein</fullName>
    </recommendedName>
</protein>
<keyword evidence="2" id="KW-0832">Ubl conjugation</keyword>
<evidence type="ECO:0000259" key="6">
    <source>
        <dbReference type="PROSITE" id="PS50069"/>
    </source>
</evidence>
<evidence type="ECO:0000313" key="7">
    <source>
        <dbReference type="EMBL" id="CAJ0936779.1"/>
    </source>
</evidence>
<proteinExistence type="inferred from homology"/>
<gene>
    <name evidence="7" type="ORF">RIMI_LOCUS6962235</name>
</gene>
<comment type="similarity">
    <text evidence="1 3 4">Belongs to the cullin family.</text>
</comment>
<evidence type="ECO:0000256" key="3">
    <source>
        <dbReference type="PROSITE-ProRule" id="PRU00330"/>
    </source>
</evidence>
<dbReference type="InterPro" id="IPR045093">
    <property type="entry name" value="Cullin"/>
</dbReference>
<dbReference type="Pfam" id="PF26557">
    <property type="entry name" value="Cullin_AB"/>
    <property type="match status" value="1"/>
</dbReference>
<dbReference type="SUPFAM" id="SSF75632">
    <property type="entry name" value="Cullin homology domain"/>
    <property type="match status" value="1"/>
</dbReference>
<keyword evidence="8" id="KW-1185">Reference proteome</keyword>
<dbReference type="PROSITE" id="PS50069">
    <property type="entry name" value="CULLIN_2"/>
    <property type="match status" value="1"/>
</dbReference>
<dbReference type="InterPro" id="IPR001373">
    <property type="entry name" value="Cullin_N"/>
</dbReference>
<dbReference type="EMBL" id="CAUEEQ010012878">
    <property type="protein sequence ID" value="CAJ0936779.1"/>
    <property type="molecule type" value="Genomic_DNA"/>
</dbReference>
<evidence type="ECO:0000256" key="1">
    <source>
        <dbReference type="ARBA" id="ARBA00006019"/>
    </source>
</evidence>
<feature type="region of interest" description="Disordered" evidence="5">
    <location>
        <begin position="1"/>
        <end position="63"/>
    </location>
</feature>
<dbReference type="Gene3D" id="3.30.230.130">
    <property type="entry name" value="Cullin, Chain C, Domain 2"/>
    <property type="match status" value="1"/>
</dbReference>
<evidence type="ECO:0000256" key="2">
    <source>
        <dbReference type="ARBA" id="ARBA00022843"/>
    </source>
</evidence>
<accession>A0ABN9LFG7</accession>
<evidence type="ECO:0000256" key="5">
    <source>
        <dbReference type="SAM" id="MobiDB-lite"/>
    </source>
</evidence>
<dbReference type="InterPro" id="IPR059120">
    <property type="entry name" value="Cullin-like_AB"/>
</dbReference>
<feature type="non-terminal residue" evidence="7">
    <location>
        <position position="766"/>
    </location>
</feature>
<dbReference type="Pfam" id="PF00888">
    <property type="entry name" value="Cullin"/>
    <property type="match status" value="1"/>
</dbReference>
<organism evidence="7 8">
    <name type="scientific">Ranitomeya imitator</name>
    <name type="common">mimic poison frog</name>
    <dbReference type="NCBI Taxonomy" id="111125"/>
    <lineage>
        <taxon>Eukaryota</taxon>
        <taxon>Metazoa</taxon>
        <taxon>Chordata</taxon>
        <taxon>Craniata</taxon>
        <taxon>Vertebrata</taxon>
        <taxon>Euteleostomi</taxon>
        <taxon>Amphibia</taxon>
        <taxon>Batrachia</taxon>
        <taxon>Anura</taxon>
        <taxon>Neobatrachia</taxon>
        <taxon>Hyloidea</taxon>
        <taxon>Dendrobatidae</taxon>
        <taxon>Dendrobatinae</taxon>
        <taxon>Ranitomeya</taxon>
    </lineage>
</organism>
<dbReference type="Gene3D" id="1.20.1310.10">
    <property type="entry name" value="Cullin Repeats"/>
    <property type="match status" value="4"/>
</dbReference>
<dbReference type="Proteomes" id="UP001176940">
    <property type="component" value="Unassembled WGS sequence"/>
</dbReference>
<name>A0ABN9LFG7_9NEOB</name>
<dbReference type="SMART" id="SM00182">
    <property type="entry name" value="CULLIN"/>
    <property type="match status" value="1"/>
</dbReference>
<dbReference type="InterPro" id="IPR016159">
    <property type="entry name" value="Cullin_repeat-like_dom_sf"/>
</dbReference>
<evidence type="ECO:0000256" key="4">
    <source>
        <dbReference type="RuleBase" id="RU003829"/>
    </source>
</evidence>
<dbReference type="SUPFAM" id="SSF74788">
    <property type="entry name" value="Cullin repeat-like"/>
    <property type="match status" value="1"/>
</dbReference>
<dbReference type="PANTHER" id="PTHR11932">
    <property type="entry name" value="CULLIN"/>
    <property type="match status" value="1"/>
</dbReference>
<sequence length="766" mass="88101">MRPARSGSMKDLAASPSGLSSPNPPSQEVKAEGASKKRRLNAGGSADDYEPISPPRNSHHIQKKLRFEDTLDFLGLDVKMAEESPSSSSSTPQPTRNKSLLISPVAAGHHANGLTKASPVSSFAISKPGSAKKLVIKNFKEKPKLPENYTDETWQKLKEAAVENLCSYKISANLYKQLRQIYSLDSVLFLKKIDKCWQDHCRQMIMIRSIFLFLDRTYVLQNSMLPSIWDMGLELFRTHITSDQKVQNKTIDGILLLIERERNGEAIDRSLLRSLLSMLSDLQIYQDSFEHRFLEETNRLYAAEGQRLMQEREVPEYLHHVNKRLEEEADRVITYLDQSTQKPLIATVEKQLLGEHLTTTLQKGLNHLLDENRIQDLSLLYQLFSRVRGGVQVLLQHWIEYIKAFGSTIVINPEKDKTMVQELLDFKDKVDHVIDVCFMKNEKFVNAMKEAFETFINKRPNKPAELIAKYVDSKLRTGNKEATDEELEKMLDKIMIIFRFIYGKDVFEAFYKKDLAKRLLVGKSASVDAEKSMLSKLKHECGAAFTSKLEGMFKDMELSKDIMVHFKQYMQNQNVPGNIELTVNILTMGYWPTYVPMEVHLPPEMVKLQEIFKTFYLGKHSGRKLQWQSTLGQCVLKAEFNEGKKELQVSLFQTLVLLMFNEGEEFSFEDIRQATGIEDSELRRTLQSLACGRARVLAKNPKSKDVDDGDKFTFNDDFKHQLFRIRINQIQMKETLQAYRKRENLAMFSLGMQKIPTVACKKKTLF</sequence>
<evidence type="ECO:0000313" key="8">
    <source>
        <dbReference type="Proteomes" id="UP001176940"/>
    </source>
</evidence>
<feature type="domain" description="Cullin family profile" evidence="6">
    <location>
        <begin position="462"/>
        <end position="690"/>
    </location>
</feature>
<dbReference type="InterPro" id="IPR016158">
    <property type="entry name" value="Cullin_homology"/>
</dbReference>
<dbReference type="InterPro" id="IPR036317">
    <property type="entry name" value="Cullin_homology_sf"/>
</dbReference>
<reference evidence="7" key="1">
    <citation type="submission" date="2023-07" db="EMBL/GenBank/DDBJ databases">
        <authorList>
            <person name="Stuckert A."/>
        </authorList>
    </citation>
    <scope>NUCLEOTIDE SEQUENCE</scope>
</reference>
<comment type="caution">
    <text evidence="7">The sequence shown here is derived from an EMBL/GenBank/DDBJ whole genome shotgun (WGS) entry which is preliminary data.</text>
</comment>